<dbReference type="EMBL" id="QVFD01000009">
    <property type="protein sequence ID" value="RGC46237.1"/>
    <property type="molecule type" value="Genomic_DNA"/>
</dbReference>
<dbReference type="SUPFAM" id="SSF51182">
    <property type="entry name" value="RmlC-like cupins"/>
    <property type="match status" value="1"/>
</dbReference>
<sequence>MELIKNVEKATPFSVADQVQYESGKVVSLTLAQQPASGMTLFAFDAGEAISTHAAGGDAMAFVLEGEAEITIDGTPNRVTGGHAIILPCGVPHAVKAITQFKMLLTLIREA</sequence>
<dbReference type="Pfam" id="PF07883">
    <property type="entry name" value="Cupin_2"/>
    <property type="match status" value="1"/>
</dbReference>
<dbReference type="OrthoDB" id="9793184at2"/>
<feature type="domain" description="Cupin type-2" evidence="1">
    <location>
        <begin position="41"/>
        <end position="103"/>
    </location>
</feature>
<dbReference type="Proteomes" id="UP000260773">
    <property type="component" value="Unassembled WGS sequence"/>
</dbReference>
<dbReference type="AlphaFoldDB" id="A0A3E2TNC8"/>
<evidence type="ECO:0000313" key="4">
    <source>
        <dbReference type="Proteomes" id="UP000260773"/>
    </source>
</evidence>
<proteinExistence type="predicted"/>
<dbReference type="InterPro" id="IPR013096">
    <property type="entry name" value="Cupin_2"/>
</dbReference>
<gene>
    <name evidence="2" type="ORF">DW070_08820</name>
    <name evidence="3" type="ORF">DW747_10080</name>
</gene>
<name>A0A3E2TNC8_9FIRM</name>
<dbReference type="PANTHER" id="PTHR37694:SF1">
    <property type="entry name" value="SLR8022 PROTEIN"/>
    <property type="match status" value="1"/>
</dbReference>
<dbReference type="Gene3D" id="2.60.120.10">
    <property type="entry name" value="Jelly Rolls"/>
    <property type="match status" value="1"/>
</dbReference>
<evidence type="ECO:0000313" key="2">
    <source>
        <dbReference type="EMBL" id="RGB79820.1"/>
    </source>
</evidence>
<reference evidence="4 5" key="1">
    <citation type="submission" date="2018-08" db="EMBL/GenBank/DDBJ databases">
        <title>A genome reference for cultivated species of the human gut microbiota.</title>
        <authorList>
            <person name="Zou Y."/>
            <person name="Xue W."/>
            <person name="Luo G."/>
        </authorList>
    </citation>
    <scope>NUCLEOTIDE SEQUENCE [LARGE SCALE GENOMIC DNA]</scope>
    <source>
        <strain evidence="2 4">AF45-17</strain>
        <strain evidence="3 5">AM28-39</strain>
    </source>
</reference>
<keyword evidence="5" id="KW-1185">Reference proteome</keyword>
<dbReference type="InterPro" id="IPR011051">
    <property type="entry name" value="RmlC_Cupin_sf"/>
</dbReference>
<dbReference type="RefSeq" id="WP_015513900.1">
    <property type="nucleotide sequence ID" value="NZ_JAJCNA010000017.1"/>
</dbReference>
<dbReference type="CDD" id="cd02230">
    <property type="entry name" value="cupin_HP0902-like"/>
    <property type="match status" value="1"/>
</dbReference>
<comment type="caution">
    <text evidence="2">The sequence shown here is derived from an EMBL/GenBank/DDBJ whole genome shotgun (WGS) entry which is preliminary data.</text>
</comment>
<dbReference type="Proteomes" id="UP000261231">
    <property type="component" value="Unassembled WGS sequence"/>
</dbReference>
<dbReference type="InterPro" id="IPR014710">
    <property type="entry name" value="RmlC-like_jellyroll"/>
</dbReference>
<evidence type="ECO:0000313" key="5">
    <source>
        <dbReference type="Proteomes" id="UP000261231"/>
    </source>
</evidence>
<evidence type="ECO:0000259" key="1">
    <source>
        <dbReference type="Pfam" id="PF07883"/>
    </source>
</evidence>
<dbReference type="EMBL" id="QVEP01000018">
    <property type="protein sequence ID" value="RGB79820.1"/>
    <property type="molecule type" value="Genomic_DNA"/>
</dbReference>
<protein>
    <submittedName>
        <fullName evidence="2">Cupin domain-containing protein</fullName>
    </submittedName>
</protein>
<accession>A0A3E2TNC8</accession>
<organism evidence="2 4">
    <name type="scientific">Coprococcus catus</name>
    <dbReference type="NCBI Taxonomy" id="116085"/>
    <lineage>
        <taxon>Bacteria</taxon>
        <taxon>Bacillati</taxon>
        <taxon>Bacillota</taxon>
        <taxon>Clostridia</taxon>
        <taxon>Lachnospirales</taxon>
        <taxon>Lachnospiraceae</taxon>
        <taxon>Coprococcus</taxon>
    </lineage>
</organism>
<evidence type="ECO:0000313" key="3">
    <source>
        <dbReference type="EMBL" id="RGC46237.1"/>
    </source>
</evidence>
<dbReference type="PANTHER" id="PTHR37694">
    <property type="entry name" value="SLR8022 PROTEIN"/>
    <property type="match status" value="1"/>
</dbReference>